<proteinExistence type="predicted"/>
<protein>
    <submittedName>
        <fullName evidence="2">Uncharacterized protein</fullName>
    </submittedName>
</protein>
<name>A0ABD6ECV5_9BILA</name>
<organism evidence="2 3">
    <name type="scientific">Gnathostoma spinigerum</name>
    <dbReference type="NCBI Taxonomy" id="75299"/>
    <lineage>
        <taxon>Eukaryota</taxon>
        <taxon>Metazoa</taxon>
        <taxon>Ecdysozoa</taxon>
        <taxon>Nematoda</taxon>
        <taxon>Chromadorea</taxon>
        <taxon>Rhabditida</taxon>
        <taxon>Spirurina</taxon>
        <taxon>Gnathostomatomorpha</taxon>
        <taxon>Gnathostomatoidea</taxon>
        <taxon>Gnathostomatidae</taxon>
        <taxon>Gnathostoma</taxon>
    </lineage>
</organism>
<comment type="caution">
    <text evidence="2">The sequence shown here is derived from an EMBL/GenBank/DDBJ whole genome shotgun (WGS) entry which is preliminary data.</text>
</comment>
<evidence type="ECO:0000313" key="3">
    <source>
        <dbReference type="Proteomes" id="UP001608902"/>
    </source>
</evidence>
<feature type="compositionally biased region" description="Polar residues" evidence="1">
    <location>
        <begin position="123"/>
        <end position="150"/>
    </location>
</feature>
<accession>A0ABD6ECV5</accession>
<feature type="region of interest" description="Disordered" evidence="1">
    <location>
        <begin position="1"/>
        <end position="32"/>
    </location>
</feature>
<sequence>MERVKTPRMQVLHMSSQPSNAEDHTETSRKNERVLERIEEGSSPMSVQSVWHPTAYRYWRPDSIKTQPRIVSPSWITNSGIYEGAPPKTGNAQPYRPQEWQKVPSSADMLSSLPQRILQETQQGHSNAGTSANIKNAKTVQSRSSKQGGQDAQILRNAENTPYIRANQSARKVGNGTNLKGNPAFPDIQKTQDSRTIPHERVTNASSPSMNAIILRPIPKVSADGKPNRPSNGRHSDIRNTRNDDATDQGGGLCFVNSSES</sequence>
<evidence type="ECO:0000313" key="2">
    <source>
        <dbReference type="EMBL" id="MFH4977496.1"/>
    </source>
</evidence>
<evidence type="ECO:0000256" key="1">
    <source>
        <dbReference type="SAM" id="MobiDB-lite"/>
    </source>
</evidence>
<reference evidence="2 3" key="1">
    <citation type="submission" date="2024-08" db="EMBL/GenBank/DDBJ databases">
        <title>Gnathostoma spinigerum genome.</title>
        <authorList>
            <person name="Gonzalez-Bertolin B."/>
            <person name="Monzon S."/>
            <person name="Zaballos A."/>
            <person name="Jimenez P."/>
            <person name="Dekumyoy P."/>
            <person name="Varona S."/>
            <person name="Cuesta I."/>
            <person name="Sumanam S."/>
            <person name="Adisakwattana P."/>
            <person name="Gasser R.B."/>
            <person name="Hernandez-Gonzalez A."/>
            <person name="Young N.D."/>
            <person name="Perteguer M.J."/>
        </authorList>
    </citation>
    <scope>NUCLEOTIDE SEQUENCE [LARGE SCALE GENOMIC DNA]</scope>
    <source>
        <strain evidence="2">AL3</strain>
        <tissue evidence="2">Liver</tissue>
    </source>
</reference>
<feature type="region of interest" description="Disordered" evidence="1">
    <location>
        <begin position="217"/>
        <end position="261"/>
    </location>
</feature>
<dbReference type="Proteomes" id="UP001608902">
    <property type="component" value="Unassembled WGS sequence"/>
</dbReference>
<dbReference type="AlphaFoldDB" id="A0ABD6ECV5"/>
<feature type="compositionally biased region" description="Basic and acidic residues" evidence="1">
    <location>
        <begin position="21"/>
        <end position="32"/>
    </location>
</feature>
<dbReference type="EMBL" id="JBGFUD010002344">
    <property type="protein sequence ID" value="MFH4977496.1"/>
    <property type="molecule type" value="Genomic_DNA"/>
</dbReference>
<feature type="compositionally biased region" description="Basic and acidic residues" evidence="1">
    <location>
        <begin position="234"/>
        <end position="245"/>
    </location>
</feature>
<feature type="region of interest" description="Disordered" evidence="1">
    <location>
        <begin position="123"/>
        <end position="196"/>
    </location>
</feature>
<keyword evidence="3" id="KW-1185">Reference proteome</keyword>
<feature type="compositionally biased region" description="Polar residues" evidence="1">
    <location>
        <begin position="166"/>
        <end position="180"/>
    </location>
</feature>
<gene>
    <name evidence="2" type="ORF">AB6A40_004205</name>
</gene>